<evidence type="ECO:0000313" key="7">
    <source>
        <dbReference type="Proteomes" id="UP000236594"/>
    </source>
</evidence>
<evidence type="ECO:0000256" key="2">
    <source>
        <dbReference type="ARBA" id="ARBA00022692"/>
    </source>
</evidence>
<protein>
    <submittedName>
        <fullName evidence="6">Conjugal transfer protein TrbL</fullName>
    </submittedName>
</protein>
<dbReference type="RefSeq" id="WP_185144703.1">
    <property type="nucleotide sequence ID" value="NZ_PPED02000083.1"/>
</dbReference>
<evidence type="ECO:0000256" key="5">
    <source>
        <dbReference type="SAM" id="Phobius"/>
    </source>
</evidence>
<feature type="transmembrane region" description="Helical" evidence="5">
    <location>
        <begin position="76"/>
        <end position="95"/>
    </location>
</feature>
<keyword evidence="3 5" id="KW-1133">Transmembrane helix</keyword>
<feature type="transmembrane region" description="Helical" evidence="5">
    <location>
        <begin position="101"/>
        <end position="123"/>
    </location>
</feature>
<feature type="non-terminal residue" evidence="6">
    <location>
        <position position="155"/>
    </location>
</feature>
<evidence type="ECO:0000256" key="1">
    <source>
        <dbReference type="ARBA" id="ARBA00004141"/>
    </source>
</evidence>
<keyword evidence="4 5" id="KW-0472">Membrane</keyword>
<dbReference type="EMBL" id="PPED02000083">
    <property type="protein sequence ID" value="PWN58184.1"/>
    <property type="molecule type" value="Genomic_DNA"/>
</dbReference>
<dbReference type="Proteomes" id="UP000236594">
    <property type="component" value="Unassembled WGS sequence"/>
</dbReference>
<dbReference type="GO" id="GO:0016020">
    <property type="term" value="C:membrane"/>
    <property type="evidence" value="ECO:0007669"/>
    <property type="project" value="UniProtKB-SubCell"/>
</dbReference>
<feature type="transmembrane region" description="Helical" evidence="5">
    <location>
        <begin position="46"/>
        <end position="69"/>
    </location>
</feature>
<keyword evidence="7" id="KW-1185">Reference proteome</keyword>
<dbReference type="Pfam" id="PF04610">
    <property type="entry name" value="TrbL"/>
    <property type="match status" value="1"/>
</dbReference>
<keyword evidence="2 5" id="KW-0812">Transmembrane</keyword>
<reference evidence="6 7" key="1">
    <citation type="submission" date="2018-04" db="EMBL/GenBank/DDBJ databases">
        <title>Draft Genome Sequence of Phosphate-Solubilizing Chryseobacterium sp. ISE14 that is a Biocontrol and Plant Growth-Promoting Rhizobacterium Isolated from Cucumber.</title>
        <authorList>
            <person name="Jeong J.-J."/>
            <person name="Sang M.K."/>
            <person name="Choi I.-G."/>
            <person name="Kim K.D."/>
        </authorList>
    </citation>
    <scope>NUCLEOTIDE SEQUENCE [LARGE SCALE GENOMIC DNA]</scope>
    <source>
        <strain evidence="6 7">ISE14</strain>
    </source>
</reference>
<dbReference type="AlphaFoldDB" id="A0A316WA42"/>
<feature type="non-terminal residue" evidence="6">
    <location>
        <position position="1"/>
    </location>
</feature>
<name>A0A316WA42_9FLAO</name>
<gene>
    <name evidence="6" type="ORF">C1631_023565</name>
</gene>
<sequence length="155" mass="16707">RAMLSASSTGYSSTGDVQNGLQQVIDITNDAAEKFVKNAGVLSWGVYIYAGTFQLVMYALVGIAIAAIVLAKVMTWILLATAPIFILLMLFAFTARYTIGWINAIILFFVVQIIIYAFLAFYLSLITGVLNALAAKASTVTVVWGDILPVELMGV</sequence>
<evidence type="ECO:0000256" key="3">
    <source>
        <dbReference type="ARBA" id="ARBA00022989"/>
    </source>
</evidence>
<dbReference type="InterPro" id="IPR007688">
    <property type="entry name" value="Conjugal_tfr_TrbL/VirB6"/>
</dbReference>
<evidence type="ECO:0000313" key="6">
    <source>
        <dbReference type="EMBL" id="PWN58184.1"/>
    </source>
</evidence>
<comment type="subcellular location">
    <subcellularLocation>
        <location evidence="1">Membrane</location>
        <topology evidence="1">Multi-pass membrane protein</topology>
    </subcellularLocation>
</comment>
<evidence type="ECO:0000256" key="4">
    <source>
        <dbReference type="ARBA" id="ARBA00023136"/>
    </source>
</evidence>
<accession>A0A316WA42</accession>
<dbReference type="GO" id="GO:0030255">
    <property type="term" value="P:protein secretion by the type IV secretion system"/>
    <property type="evidence" value="ECO:0007669"/>
    <property type="project" value="InterPro"/>
</dbReference>
<proteinExistence type="predicted"/>
<comment type="caution">
    <text evidence="6">The sequence shown here is derived from an EMBL/GenBank/DDBJ whole genome shotgun (WGS) entry which is preliminary data.</text>
</comment>
<organism evidence="6 7">
    <name type="scientific">Chryseobacterium phosphatilyticum</name>
    <dbReference type="NCBI Taxonomy" id="475075"/>
    <lineage>
        <taxon>Bacteria</taxon>
        <taxon>Pseudomonadati</taxon>
        <taxon>Bacteroidota</taxon>
        <taxon>Flavobacteriia</taxon>
        <taxon>Flavobacteriales</taxon>
        <taxon>Weeksellaceae</taxon>
        <taxon>Chryseobacterium group</taxon>
        <taxon>Chryseobacterium</taxon>
    </lineage>
</organism>